<protein>
    <submittedName>
        <fullName evidence="1">Helix-turn-helix domain-containing protein</fullName>
    </submittedName>
</protein>
<proteinExistence type="predicted"/>
<evidence type="ECO:0000313" key="1">
    <source>
        <dbReference type="EMBL" id="UUI01748.1"/>
    </source>
</evidence>
<keyword evidence="2" id="KW-1185">Reference proteome</keyword>
<name>A0ABY5JRE1_9BACI</name>
<organism evidence="1 2">
    <name type="scientific">Oceanobacillus jeddahense</name>
    <dbReference type="NCBI Taxonomy" id="1462527"/>
    <lineage>
        <taxon>Bacteria</taxon>
        <taxon>Bacillati</taxon>
        <taxon>Bacillota</taxon>
        <taxon>Bacilli</taxon>
        <taxon>Bacillales</taxon>
        <taxon>Bacillaceae</taxon>
        <taxon>Oceanobacillus</taxon>
    </lineage>
</organism>
<dbReference type="Proteomes" id="UP001059773">
    <property type="component" value="Chromosome"/>
</dbReference>
<dbReference type="EMBL" id="CP101914">
    <property type="protein sequence ID" value="UUI01748.1"/>
    <property type="molecule type" value="Genomic_DNA"/>
</dbReference>
<sequence>MPNDFLIDPEIIKKDCEIPKLIAKLSYHDKEAAIIFIRKYGEMTVPVTPLYEEVIKALAYFVNDNEEKVNKESEQKIINSAEGKRKIRGAKKLTEYLESINCPMSTSTIYRLLRTNDIPHSRPSTGVLLFDLDDIDQWLRDG</sequence>
<evidence type="ECO:0000313" key="2">
    <source>
        <dbReference type="Proteomes" id="UP001059773"/>
    </source>
</evidence>
<reference evidence="1" key="1">
    <citation type="submission" date="2022-07" db="EMBL/GenBank/DDBJ databases">
        <title>FELIX.</title>
        <authorList>
            <person name="Wan K.H."/>
            <person name="Park S."/>
            <person name="Lawrence Q."/>
            <person name="Eichenberger J.P."/>
            <person name="Booth B.W."/>
            <person name="Piaggio A.J."/>
            <person name="Chandler J.C."/>
            <person name="Franklin A.B."/>
            <person name="Celniker S.E."/>
        </authorList>
    </citation>
    <scope>NUCLEOTIDE SEQUENCE</scope>
    <source>
        <strain evidence="1">QA-1986 374</strain>
    </source>
</reference>
<gene>
    <name evidence="1" type="ORF">NP439_17065</name>
</gene>
<dbReference type="RefSeq" id="WP_256707058.1">
    <property type="nucleotide sequence ID" value="NZ_CP101914.1"/>
</dbReference>
<accession>A0ABY5JRE1</accession>